<protein>
    <submittedName>
        <fullName evidence="2">Uncharacterized protein</fullName>
    </submittedName>
</protein>
<proteinExistence type="predicted"/>
<keyword evidence="3" id="KW-1185">Reference proteome</keyword>
<dbReference type="VEuPathDB" id="FungiDB:CHGG_06872"/>
<organism evidence="2 3">
    <name type="scientific">Chaetomium globosum (strain ATCC 6205 / CBS 148.51 / DSM 1962 / NBRC 6347 / NRRL 1970)</name>
    <name type="common">Soil fungus</name>
    <dbReference type="NCBI Taxonomy" id="306901"/>
    <lineage>
        <taxon>Eukaryota</taxon>
        <taxon>Fungi</taxon>
        <taxon>Dikarya</taxon>
        <taxon>Ascomycota</taxon>
        <taxon>Pezizomycotina</taxon>
        <taxon>Sordariomycetes</taxon>
        <taxon>Sordariomycetidae</taxon>
        <taxon>Sordariales</taxon>
        <taxon>Chaetomiaceae</taxon>
        <taxon>Chaetomium</taxon>
    </lineage>
</organism>
<evidence type="ECO:0000313" key="3">
    <source>
        <dbReference type="Proteomes" id="UP000001056"/>
    </source>
</evidence>
<gene>
    <name evidence="2" type="ORF">CHGG_06872</name>
</gene>
<dbReference type="Proteomes" id="UP000001056">
    <property type="component" value="Unassembled WGS sequence"/>
</dbReference>
<sequence length="252" mass="28007">MEKGIGDIILANQEDTTAIRMTRAGGREEYEVRDPTKSFVENENKWIMICIISGELRRAIPREDNRLVLEATPRRMRETARADPKVLQSWAGKARLHDRMRDAEVAGSSKSAMSATIALGPSSGPFSPPRHRELPSNHPFSIGGNRRLTQKPSPYNANEKSAEFYVRTPQESDLPLQCAQEILSLFLLSVASKVQSVGGKTWRAAGSDPSEEKDSEPRTWLNSTFEKLARGVEMAGLAPQHYGGLHTRHPGF</sequence>
<dbReference type="GeneID" id="4394031"/>
<evidence type="ECO:0000256" key="1">
    <source>
        <dbReference type="SAM" id="MobiDB-lite"/>
    </source>
</evidence>
<accession>Q2GYT2</accession>
<feature type="region of interest" description="Disordered" evidence="1">
    <location>
        <begin position="119"/>
        <end position="156"/>
    </location>
</feature>
<dbReference type="EMBL" id="CH408033">
    <property type="protein sequence ID" value="EAQ85619.1"/>
    <property type="molecule type" value="Genomic_DNA"/>
</dbReference>
<dbReference type="HOGENOM" id="CLU_1102669_0_0_1"/>
<dbReference type="RefSeq" id="XP_001224528.1">
    <property type="nucleotide sequence ID" value="XM_001224527.1"/>
</dbReference>
<dbReference type="AlphaFoldDB" id="Q2GYT2"/>
<dbReference type="InParanoid" id="Q2GYT2"/>
<name>Q2GYT2_CHAGB</name>
<evidence type="ECO:0000313" key="2">
    <source>
        <dbReference type="EMBL" id="EAQ85619.1"/>
    </source>
</evidence>
<reference evidence="3" key="1">
    <citation type="journal article" date="2015" name="Genome Announc.">
        <title>Draft genome sequence of the cellulolytic fungus Chaetomium globosum.</title>
        <authorList>
            <person name="Cuomo C.A."/>
            <person name="Untereiner W.A."/>
            <person name="Ma L.-J."/>
            <person name="Grabherr M."/>
            <person name="Birren B.W."/>
        </authorList>
    </citation>
    <scope>NUCLEOTIDE SEQUENCE [LARGE SCALE GENOMIC DNA]</scope>
    <source>
        <strain evidence="3">ATCC 6205 / CBS 148.51 / DSM 1962 / NBRC 6347 / NRRL 1970</strain>
    </source>
</reference>
<dbReference type="OrthoDB" id="4586166at2759"/>